<dbReference type="PaxDb" id="65489-OBART02G29370.1"/>
<reference evidence="1" key="2">
    <citation type="submission" date="2015-03" db="UniProtKB">
        <authorList>
            <consortium name="EnsemblPlants"/>
        </authorList>
    </citation>
    <scope>IDENTIFICATION</scope>
</reference>
<accession>A0A0D3F9F1</accession>
<name>A0A0D3F9F1_9ORYZ</name>
<keyword evidence="2" id="KW-1185">Reference proteome</keyword>
<dbReference type="Gramene" id="OBART02G29370.1">
    <property type="protein sequence ID" value="OBART02G29370.1"/>
    <property type="gene ID" value="OBART02G29370"/>
</dbReference>
<reference evidence="1" key="1">
    <citation type="journal article" date="2009" name="Rice">
        <title>De Novo Next Generation Sequencing of Plant Genomes.</title>
        <authorList>
            <person name="Rounsley S."/>
            <person name="Marri P.R."/>
            <person name="Yu Y."/>
            <person name="He R."/>
            <person name="Sisneros N."/>
            <person name="Goicoechea J.L."/>
            <person name="Lee S.J."/>
            <person name="Angelova A."/>
            <person name="Kudrna D."/>
            <person name="Luo M."/>
            <person name="Affourtit J."/>
            <person name="Desany B."/>
            <person name="Knight J."/>
            <person name="Niazi F."/>
            <person name="Egholm M."/>
            <person name="Wing R.A."/>
        </authorList>
    </citation>
    <scope>NUCLEOTIDE SEQUENCE [LARGE SCALE GENOMIC DNA]</scope>
    <source>
        <strain evidence="1">cv. IRGC 105608</strain>
    </source>
</reference>
<protein>
    <submittedName>
        <fullName evidence="1">Uncharacterized protein</fullName>
    </submittedName>
</protein>
<dbReference type="HOGENOM" id="CLU_1257772_0_0_1"/>
<organism evidence="1">
    <name type="scientific">Oryza barthii</name>
    <dbReference type="NCBI Taxonomy" id="65489"/>
    <lineage>
        <taxon>Eukaryota</taxon>
        <taxon>Viridiplantae</taxon>
        <taxon>Streptophyta</taxon>
        <taxon>Embryophyta</taxon>
        <taxon>Tracheophyta</taxon>
        <taxon>Spermatophyta</taxon>
        <taxon>Magnoliopsida</taxon>
        <taxon>Liliopsida</taxon>
        <taxon>Poales</taxon>
        <taxon>Poaceae</taxon>
        <taxon>BOP clade</taxon>
        <taxon>Oryzoideae</taxon>
        <taxon>Oryzeae</taxon>
        <taxon>Oryzinae</taxon>
        <taxon>Oryza</taxon>
    </lineage>
</organism>
<dbReference type="AlphaFoldDB" id="A0A0D3F9F1"/>
<evidence type="ECO:0000313" key="1">
    <source>
        <dbReference type="EnsemblPlants" id="OBART02G29370.1"/>
    </source>
</evidence>
<evidence type="ECO:0000313" key="2">
    <source>
        <dbReference type="Proteomes" id="UP000026960"/>
    </source>
</evidence>
<dbReference type="EnsemblPlants" id="OBART02G29370.1">
    <property type="protein sequence ID" value="OBART02G29370.1"/>
    <property type="gene ID" value="OBART02G29370"/>
</dbReference>
<dbReference type="Proteomes" id="UP000026960">
    <property type="component" value="Chromosome 2"/>
</dbReference>
<proteinExistence type="predicted"/>
<dbReference type="STRING" id="65489.A0A0D3F9F1"/>
<sequence>MQQRLGGWRRYRDSSSFLPPVMTPPLPLPPVMAPLSTVCVTKAGVIDLETMPPVGVPGGEVIDLESAECRSRATMAKSTGHSSGFHPKQQALKVSGTRGSLNKTAARVVSRYRQSRVLNRQKKDNTTVGINCRCQPKCVVNIIKDFDNRKRDLIGQLIIPCSQDELDGKKQKLCEIFEIPNFSHLKISLLERILKKQYGYPKTIDEKSVFMAAFVLYVFF</sequence>